<proteinExistence type="predicted"/>
<organism evidence="3 4">
    <name type="scientific">Spiroplasma gladiatoris</name>
    <dbReference type="NCBI Taxonomy" id="2143"/>
    <lineage>
        <taxon>Bacteria</taxon>
        <taxon>Bacillati</taxon>
        <taxon>Mycoplasmatota</taxon>
        <taxon>Mollicutes</taxon>
        <taxon>Entomoplasmatales</taxon>
        <taxon>Spiroplasmataceae</taxon>
        <taxon>Spiroplasma</taxon>
    </lineage>
</organism>
<dbReference type="AlphaFoldDB" id="A0A4P7AJ30"/>
<dbReference type="Gene3D" id="2.40.50.140">
    <property type="entry name" value="Nucleic acid-binding proteins"/>
    <property type="match status" value="1"/>
</dbReference>
<dbReference type="RefSeq" id="WP_134297321.1">
    <property type="nucleotide sequence ID" value="NZ_CP038013.1"/>
</dbReference>
<dbReference type="Pfam" id="PF00436">
    <property type="entry name" value="SSB"/>
    <property type="match status" value="1"/>
</dbReference>
<dbReference type="EMBL" id="CP038013">
    <property type="protein sequence ID" value="QBQ07530.1"/>
    <property type="molecule type" value="Genomic_DNA"/>
</dbReference>
<keyword evidence="4" id="KW-1185">Reference proteome</keyword>
<dbReference type="PROSITE" id="PS50935">
    <property type="entry name" value="SSB"/>
    <property type="match status" value="1"/>
</dbReference>
<keyword evidence="1 2" id="KW-0238">DNA-binding</keyword>
<name>A0A4P7AJ30_9MOLU</name>
<evidence type="ECO:0000313" key="3">
    <source>
        <dbReference type="EMBL" id="QBQ07530.1"/>
    </source>
</evidence>
<sequence>MNNVTVIGQIEELPQVIYNSKSGDKKLYKFVLKVPRGYKTKDGKEQQDFINVKVWGNILGDEYEYFDQSLVGVEGKLVSYGLSDATSYGNELVASKIMQLN</sequence>
<dbReference type="InterPro" id="IPR000424">
    <property type="entry name" value="Primosome_PriB/ssb"/>
</dbReference>
<reference evidence="3 4" key="1">
    <citation type="submission" date="2019-03" db="EMBL/GenBank/DDBJ databases">
        <title>Complete genome sequence of Spiroplasma gladiatoris TG-1 (DSM 22552).</title>
        <authorList>
            <person name="Lin Y.-C."/>
            <person name="Chou L."/>
            <person name="Kuo C.-H."/>
        </authorList>
    </citation>
    <scope>NUCLEOTIDE SEQUENCE [LARGE SCALE GENOMIC DNA]</scope>
    <source>
        <strain evidence="3 4">TG-1</strain>
    </source>
</reference>
<dbReference type="InterPro" id="IPR012340">
    <property type="entry name" value="NA-bd_OB-fold"/>
</dbReference>
<evidence type="ECO:0000313" key="4">
    <source>
        <dbReference type="Proteomes" id="UP000294309"/>
    </source>
</evidence>
<gene>
    <name evidence="3" type="primary">ssb</name>
    <name evidence="3" type="ORF">SGLAD_v1c03310</name>
</gene>
<evidence type="ECO:0000256" key="2">
    <source>
        <dbReference type="PROSITE-ProRule" id="PRU00252"/>
    </source>
</evidence>
<evidence type="ECO:0000256" key="1">
    <source>
        <dbReference type="ARBA" id="ARBA00023125"/>
    </source>
</evidence>
<dbReference type="KEGG" id="sgq:SGLAD_v1c03310"/>
<accession>A0A4P7AJ30</accession>
<protein>
    <submittedName>
        <fullName evidence="3">Single-stranded DNA-binding protein</fullName>
    </submittedName>
</protein>
<dbReference type="SUPFAM" id="SSF50249">
    <property type="entry name" value="Nucleic acid-binding proteins"/>
    <property type="match status" value="1"/>
</dbReference>
<dbReference type="Proteomes" id="UP000294309">
    <property type="component" value="Chromosome"/>
</dbReference>
<dbReference type="OrthoDB" id="398911at2"/>
<dbReference type="GO" id="GO:0003697">
    <property type="term" value="F:single-stranded DNA binding"/>
    <property type="evidence" value="ECO:0007669"/>
    <property type="project" value="InterPro"/>
</dbReference>